<dbReference type="EMBL" id="MNYR01000041">
    <property type="protein sequence ID" value="OIP55565.1"/>
    <property type="molecule type" value="Genomic_DNA"/>
</dbReference>
<proteinExistence type="predicted"/>
<accession>A0A1J5F5Q1</accession>
<evidence type="ECO:0008006" key="3">
    <source>
        <dbReference type="Google" id="ProtNLM"/>
    </source>
</evidence>
<evidence type="ECO:0000313" key="1">
    <source>
        <dbReference type="EMBL" id="OIP55565.1"/>
    </source>
</evidence>
<protein>
    <recommendedName>
        <fullName evidence="3">Type I restriction modification DNA specificity domain-containing protein</fullName>
    </recommendedName>
</protein>
<dbReference type="STRING" id="1805236.AUK13_02685"/>
<gene>
    <name evidence="1" type="ORF">AUK13_02685</name>
</gene>
<reference evidence="1 2" key="1">
    <citation type="journal article" date="2016" name="Environ. Microbiol.">
        <title>Genomic resolution of a cold subsurface aquifer community provides metabolic insights for novel microbes adapted to high CO concentrations.</title>
        <authorList>
            <person name="Probst A.J."/>
            <person name="Castelle C.J."/>
            <person name="Singh A."/>
            <person name="Brown C.T."/>
            <person name="Anantharaman K."/>
            <person name="Sharon I."/>
            <person name="Hug L.A."/>
            <person name="Burstein D."/>
            <person name="Emerson J.B."/>
            <person name="Thomas B.C."/>
            <person name="Banfield J.F."/>
        </authorList>
    </citation>
    <scope>NUCLEOTIDE SEQUENCE [LARGE SCALE GENOMIC DNA]</scope>
    <source>
        <strain evidence="1">CG2_30_39_24</strain>
    </source>
</reference>
<evidence type="ECO:0000313" key="2">
    <source>
        <dbReference type="Proteomes" id="UP000183922"/>
    </source>
</evidence>
<dbReference type="AlphaFoldDB" id="A0A1J5F5Q1"/>
<sequence length="79" mass="9031">MVCGFKILKMTFSIILKSQLEGAKRLDAEQIKNVLIPIISADKQKIISDLVKKSFDARKKSKELLDEAKRKVEEIIENN</sequence>
<comment type="caution">
    <text evidence="1">The sequence shown here is derived from an EMBL/GenBank/DDBJ whole genome shotgun (WGS) entry which is preliminary data.</text>
</comment>
<organism evidence="1 2">
    <name type="scientific">Candidatus Kuenenbacteria bacterium CG2_30_39_24</name>
    <dbReference type="NCBI Taxonomy" id="1805236"/>
    <lineage>
        <taxon>Bacteria</taxon>
        <taxon>Candidatus Kueneniibacteriota</taxon>
    </lineage>
</organism>
<name>A0A1J5F5Q1_9BACT</name>
<dbReference type="Proteomes" id="UP000183922">
    <property type="component" value="Unassembled WGS sequence"/>
</dbReference>